<feature type="transmembrane region" description="Helical" evidence="5">
    <location>
        <begin position="44"/>
        <end position="63"/>
    </location>
</feature>
<keyword evidence="4 5" id="KW-0472">Membrane</keyword>
<dbReference type="PANTHER" id="PTHR36917:SF1">
    <property type="entry name" value="INNER MEMBRANE-SPANNING PROTEIN YCIB"/>
    <property type="match status" value="1"/>
</dbReference>
<dbReference type="Pfam" id="PF04279">
    <property type="entry name" value="IspA"/>
    <property type="match status" value="1"/>
</dbReference>
<reference evidence="6" key="1">
    <citation type="submission" date="2023-03" db="EMBL/GenBank/DDBJ databases">
        <title>Andean soil-derived lignocellulolytic bacterial consortium as a source of novel taxa and putative plastic-active enzymes.</title>
        <authorList>
            <person name="Diaz-Garcia L."/>
            <person name="Chuvochina M."/>
            <person name="Feuerriegel G."/>
            <person name="Bunk B."/>
            <person name="Sproer C."/>
            <person name="Streit W.R."/>
            <person name="Rodriguez L.M."/>
            <person name="Overmann J."/>
            <person name="Jimenez D.J."/>
        </authorList>
    </citation>
    <scope>NUCLEOTIDE SEQUENCE</scope>
    <source>
        <strain evidence="6">MAG 833</strain>
    </source>
</reference>
<proteinExistence type="inferred from homology"/>
<feature type="transmembrane region" description="Helical" evidence="5">
    <location>
        <begin position="144"/>
        <end position="169"/>
    </location>
</feature>
<evidence type="ECO:0000256" key="1">
    <source>
        <dbReference type="ARBA" id="ARBA00022475"/>
    </source>
</evidence>
<evidence type="ECO:0000256" key="3">
    <source>
        <dbReference type="ARBA" id="ARBA00022989"/>
    </source>
</evidence>
<evidence type="ECO:0000313" key="6">
    <source>
        <dbReference type="EMBL" id="WEK40551.1"/>
    </source>
</evidence>
<keyword evidence="1 5" id="KW-1003">Cell membrane</keyword>
<accession>A0AAJ6BMA6</accession>
<comment type="similarity">
    <text evidence="5">Belongs to the YciB family.</text>
</comment>
<dbReference type="InterPro" id="IPR006008">
    <property type="entry name" value="YciB"/>
</dbReference>
<protein>
    <recommendedName>
        <fullName evidence="5">Inner membrane-spanning protein YciB</fullName>
    </recommendedName>
</protein>
<keyword evidence="5" id="KW-0997">Cell inner membrane</keyword>
<sequence>MTDAAPVPAPPSAPKNRQWIRQVVDFGALAAFMVSYFVTRDMILATWVLVFASAVALAVGFAVERRFAPLPLITGLFALVFGLLTVFTHDDLYVKLKLTVQNGLLAVILLGSIPLKKYPFKALLGSAIKVNDAAWRKLTLRYGLYFLTVAILNEIFRSPAAVTAIWHALGRDTPNPNDVWASFRGVLWISASVFGLSQVPLIMKNMIKDEQPGPISPDTGL</sequence>
<organism evidence="6 7">
    <name type="scientific">Candidatus Brevundimonas colombiensis</name>
    <dbReference type="NCBI Taxonomy" id="3121376"/>
    <lineage>
        <taxon>Bacteria</taxon>
        <taxon>Pseudomonadati</taxon>
        <taxon>Pseudomonadota</taxon>
        <taxon>Alphaproteobacteria</taxon>
        <taxon>Caulobacterales</taxon>
        <taxon>Caulobacteraceae</taxon>
        <taxon>Brevundimonas</taxon>
    </lineage>
</organism>
<dbReference type="GO" id="GO:0005886">
    <property type="term" value="C:plasma membrane"/>
    <property type="evidence" value="ECO:0007669"/>
    <property type="project" value="UniProtKB-SubCell"/>
</dbReference>
<gene>
    <name evidence="5" type="primary">yciB</name>
    <name evidence="6" type="ORF">P0Y50_02795</name>
</gene>
<dbReference type="AlphaFoldDB" id="A0AAJ6BMA6"/>
<dbReference type="EMBL" id="CP119326">
    <property type="protein sequence ID" value="WEK40551.1"/>
    <property type="molecule type" value="Genomic_DNA"/>
</dbReference>
<keyword evidence="3 5" id="KW-1133">Transmembrane helix</keyword>
<feature type="transmembrane region" description="Helical" evidence="5">
    <location>
        <begin position="70"/>
        <end position="87"/>
    </location>
</feature>
<dbReference type="Proteomes" id="UP001213664">
    <property type="component" value="Chromosome"/>
</dbReference>
<dbReference type="PANTHER" id="PTHR36917">
    <property type="entry name" value="INTRACELLULAR SEPTATION PROTEIN A-RELATED"/>
    <property type="match status" value="1"/>
</dbReference>
<feature type="transmembrane region" description="Helical" evidence="5">
    <location>
        <begin position="99"/>
        <end position="115"/>
    </location>
</feature>
<keyword evidence="2 5" id="KW-0812">Transmembrane</keyword>
<comment type="subcellular location">
    <subcellularLocation>
        <location evidence="5">Cell inner membrane</location>
        <topology evidence="5">Multi-pass membrane protein</topology>
    </subcellularLocation>
</comment>
<evidence type="ECO:0000256" key="5">
    <source>
        <dbReference type="HAMAP-Rule" id="MF_00189"/>
    </source>
</evidence>
<comment type="function">
    <text evidence="5">Plays a role in cell envelope biogenesis, maintenance of cell envelope integrity and membrane homeostasis.</text>
</comment>
<evidence type="ECO:0000313" key="7">
    <source>
        <dbReference type="Proteomes" id="UP001213664"/>
    </source>
</evidence>
<evidence type="ECO:0000256" key="2">
    <source>
        <dbReference type="ARBA" id="ARBA00022692"/>
    </source>
</evidence>
<name>A0AAJ6BMA6_9CAUL</name>
<feature type="transmembrane region" description="Helical" evidence="5">
    <location>
        <begin position="181"/>
        <end position="202"/>
    </location>
</feature>
<evidence type="ECO:0000256" key="4">
    <source>
        <dbReference type="ARBA" id="ARBA00023136"/>
    </source>
</evidence>
<dbReference type="HAMAP" id="MF_00189">
    <property type="entry name" value="YciB"/>
    <property type="match status" value="1"/>
</dbReference>